<dbReference type="HOGENOM" id="CLU_2417083_0_0_1"/>
<sequence>MAQPIQLLPCFASSRRLAPISSLRTAPRRRLARQARAPPPPEHRYCIPALQASGHRNLTGNWREATVTHWSRPSPRPLTLIDGRLVVLPHLS</sequence>
<dbReference type="EnsemblPlants" id="OPUNC03G35870.1">
    <property type="protein sequence ID" value="OPUNC03G35870.1"/>
    <property type="gene ID" value="OPUNC03G35870"/>
</dbReference>
<reference evidence="1" key="2">
    <citation type="submission" date="2018-05" db="EMBL/GenBank/DDBJ databases">
        <title>OpunRS2 (Oryza punctata Reference Sequence Version 2).</title>
        <authorList>
            <person name="Zhang J."/>
            <person name="Kudrna D."/>
            <person name="Lee S."/>
            <person name="Talag J."/>
            <person name="Welchert J."/>
            <person name="Wing R.A."/>
        </authorList>
    </citation>
    <scope>NUCLEOTIDE SEQUENCE [LARGE SCALE GENOMIC DNA]</scope>
</reference>
<organism evidence="1">
    <name type="scientific">Oryza punctata</name>
    <name type="common">Red rice</name>
    <dbReference type="NCBI Taxonomy" id="4537"/>
    <lineage>
        <taxon>Eukaryota</taxon>
        <taxon>Viridiplantae</taxon>
        <taxon>Streptophyta</taxon>
        <taxon>Embryophyta</taxon>
        <taxon>Tracheophyta</taxon>
        <taxon>Spermatophyta</taxon>
        <taxon>Magnoliopsida</taxon>
        <taxon>Liliopsida</taxon>
        <taxon>Poales</taxon>
        <taxon>Poaceae</taxon>
        <taxon>BOP clade</taxon>
        <taxon>Oryzoideae</taxon>
        <taxon>Oryzeae</taxon>
        <taxon>Oryzinae</taxon>
        <taxon>Oryza</taxon>
    </lineage>
</organism>
<evidence type="ECO:0000313" key="2">
    <source>
        <dbReference type="Proteomes" id="UP000026962"/>
    </source>
</evidence>
<dbReference type="Gramene" id="OPUNC03G35870.1">
    <property type="protein sequence ID" value="OPUNC03G35870.1"/>
    <property type="gene ID" value="OPUNC03G35870"/>
</dbReference>
<reference evidence="1" key="1">
    <citation type="submission" date="2015-04" db="UniProtKB">
        <authorList>
            <consortium name="EnsemblPlants"/>
        </authorList>
    </citation>
    <scope>IDENTIFICATION</scope>
</reference>
<dbReference type="AlphaFoldDB" id="A0A0E0KKP5"/>
<accession>A0A0E0KKP5</accession>
<keyword evidence="2" id="KW-1185">Reference proteome</keyword>
<proteinExistence type="predicted"/>
<dbReference type="Proteomes" id="UP000026962">
    <property type="component" value="Chromosome 3"/>
</dbReference>
<evidence type="ECO:0000313" key="1">
    <source>
        <dbReference type="EnsemblPlants" id="OPUNC03G35870.1"/>
    </source>
</evidence>
<protein>
    <submittedName>
        <fullName evidence="1">Uncharacterized protein</fullName>
    </submittedName>
</protein>
<name>A0A0E0KKP5_ORYPU</name>